<name>A0A840G0B7_9BURK</name>
<evidence type="ECO:0000256" key="1">
    <source>
        <dbReference type="SAM" id="Phobius"/>
    </source>
</evidence>
<keyword evidence="1" id="KW-1133">Transmembrane helix</keyword>
<keyword evidence="1" id="KW-0472">Membrane</keyword>
<dbReference type="EMBL" id="JACIFZ010000017">
    <property type="protein sequence ID" value="MBB4225935.1"/>
    <property type="molecule type" value="Genomic_DNA"/>
</dbReference>
<gene>
    <name evidence="2" type="ORF">GGD71_006748</name>
</gene>
<organism evidence="2 3">
    <name type="scientific">Variovorax guangxiensis</name>
    <dbReference type="NCBI Taxonomy" id="1775474"/>
    <lineage>
        <taxon>Bacteria</taxon>
        <taxon>Pseudomonadati</taxon>
        <taxon>Pseudomonadota</taxon>
        <taxon>Betaproteobacteria</taxon>
        <taxon>Burkholderiales</taxon>
        <taxon>Comamonadaceae</taxon>
        <taxon>Variovorax</taxon>
    </lineage>
</organism>
<reference evidence="2 3" key="1">
    <citation type="submission" date="2020-08" db="EMBL/GenBank/DDBJ databases">
        <title>Genomic Encyclopedia of Type Strains, Phase IV (KMG-V): Genome sequencing to study the core and pangenomes of soil and plant-associated prokaryotes.</title>
        <authorList>
            <person name="Whitman W."/>
        </authorList>
    </citation>
    <scope>NUCLEOTIDE SEQUENCE [LARGE SCALE GENOMIC DNA]</scope>
    <source>
        <strain evidence="2 3">34/80</strain>
    </source>
</reference>
<dbReference type="RefSeq" id="WP_184642636.1">
    <property type="nucleotide sequence ID" value="NZ_JACIFZ010000017.1"/>
</dbReference>
<feature type="transmembrane region" description="Helical" evidence="1">
    <location>
        <begin position="39"/>
        <end position="58"/>
    </location>
</feature>
<sequence length="233" mass="25610">MTEGAGANTEFPASLKGRIENVAEQSHHPQQPAEKGVGLFHSVAGVLAIWMLAAPLLVRADARAPSTRSTTAAMKSVAEWQVLSPEACVPLSVEDRAQLPRRWKPYAEAVRRCELAAPGAQSQIALISVFAEEYYRGRPANAPWEDFPKPLLVDRDFRCVGGLRELFPHDQPRALTLRVGLWRKGIPQEIRGQVHDPAVGGGYVLPVLRWSEVDHRYREASGAVSSDSSCSHF</sequence>
<evidence type="ECO:0000313" key="3">
    <source>
        <dbReference type="Proteomes" id="UP000524450"/>
    </source>
</evidence>
<accession>A0A840G0B7</accession>
<keyword evidence="1" id="KW-0812">Transmembrane</keyword>
<proteinExistence type="predicted"/>
<comment type="caution">
    <text evidence="2">The sequence shown here is derived from an EMBL/GenBank/DDBJ whole genome shotgun (WGS) entry which is preliminary data.</text>
</comment>
<dbReference type="Proteomes" id="UP000524450">
    <property type="component" value="Unassembled WGS sequence"/>
</dbReference>
<protein>
    <submittedName>
        <fullName evidence="2">Uncharacterized protein</fullName>
    </submittedName>
</protein>
<dbReference type="AlphaFoldDB" id="A0A840G0B7"/>
<evidence type="ECO:0000313" key="2">
    <source>
        <dbReference type="EMBL" id="MBB4225935.1"/>
    </source>
</evidence>